<dbReference type="RefSeq" id="WP_091113992.1">
    <property type="nucleotide sequence ID" value="NZ_BKAF01000012.1"/>
</dbReference>
<dbReference type="InterPro" id="IPR020904">
    <property type="entry name" value="Sc_DH/Rdtase_CS"/>
</dbReference>
<sequence>MALSMDLSARVVLVTGGTQGIGLGITRAFLEAGATVVTCSRSAVTPVPGSTHRVCDVRDPVAVEALVAGVVADHGRLDVLVNNAGGAPYALAADASSRFHDKVVGLNLLGPLACAQAANAVMQQQETGGSIVNISSISATRPSPGTAAYGAAKAGVDSLTTSLAIEWAPRVRMNSIDVGLCRTENTDDHYGGDAGVAAIEATIPLGRMARPEEVGHVAVFLASDLASYVSGARVACHGGGEPPIFLSAATPAATPAATKES</sequence>
<dbReference type="InterPro" id="IPR057326">
    <property type="entry name" value="KR_dom"/>
</dbReference>
<keyword evidence="5" id="KW-1185">Reference proteome</keyword>
<evidence type="ECO:0000256" key="2">
    <source>
        <dbReference type="ARBA" id="ARBA00023002"/>
    </source>
</evidence>
<evidence type="ECO:0000259" key="3">
    <source>
        <dbReference type="SMART" id="SM00822"/>
    </source>
</evidence>
<dbReference type="EMBL" id="FOQG01000010">
    <property type="protein sequence ID" value="SFI55106.1"/>
    <property type="molecule type" value="Genomic_DNA"/>
</dbReference>
<organism evidence="4 5">
    <name type="scientific">Nocardioides psychrotolerans</name>
    <dbReference type="NCBI Taxonomy" id="1005945"/>
    <lineage>
        <taxon>Bacteria</taxon>
        <taxon>Bacillati</taxon>
        <taxon>Actinomycetota</taxon>
        <taxon>Actinomycetes</taxon>
        <taxon>Propionibacteriales</taxon>
        <taxon>Nocardioidaceae</taxon>
        <taxon>Nocardioides</taxon>
    </lineage>
</organism>
<dbReference type="FunFam" id="3.40.50.720:FF:000084">
    <property type="entry name" value="Short-chain dehydrogenase reductase"/>
    <property type="match status" value="1"/>
</dbReference>
<accession>A0A1I3J4T7</accession>
<dbReference type="Pfam" id="PF13561">
    <property type="entry name" value="adh_short_C2"/>
    <property type="match status" value="1"/>
</dbReference>
<dbReference type="Gene3D" id="3.40.50.720">
    <property type="entry name" value="NAD(P)-binding Rossmann-like Domain"/>
    <property type="match status" value="1"/>
</dbReference>
<dbReference type="InterPro" id="IPR036291">
    <property type="entry name" value="NAD(P)-bd_dom_sf"/>
</dbReference>
<dbReference type="AlphaFoldDB" id="A0A1I3J4T7"/>
<protein>
    <submittedName>
        <fullName evidence="4">NAD(P)-dependent dehydrogenase, short-chain alcohol dehydrogenase family</fullName>
    </submittedName>
</protein>
<dbReference type="GO" id="GO:0016616">
    <property type="term" value="F:oxidoreductase activity, acting on the CH-OH group of donors, NAD or NADP as acceptor"/>
    <property type="evidence" value="ECO:0007669"/>
    <property type="project" value="TreeGrafter"/>
</dbReference>
<dbReference type="OrthoDB" id="4380821at2"/>
<dbReference type="InterPro" id="IPR002347">
    <property type="entry name" value="SDR_fam"/>
</dbReference>
<reference evidence="4 5" key="1">
    <citation type="submission" date="2016-10" db="EMBL/GenBank/DDBJ databases">
        <authorList>
            <person name="de Groot N.N."/>
        </authorList>
    </citation>
    <scope>NUCLEOTIDE SEQUENCE [LARGE SCALE GENOMIC DNA]</scope>
    <source>
        <strain evidence="4 5">CGMCC 1.11156</strain>
    </source>
</reference>
<dbReference type="NCBIfam" id="NF005893">
    <property type="entry name" value="PRK07856.1"/>
    <property type="match status" value="1"/>
</dbReference>
<proteinExistence type="inferred from homology"/>
<dbReference type="PANTHER" id="PTHR42760:SF40">
    <property type="entry name" value="3-OXOACYL-[ACYL-CARRIER-PROTEIN] REDUCTASE, CHLOROPLASTIC"/>
    <property type="match status" value="1"/>
</dbReference>
<feature type="domain" description="Ketoreductase" evidence="3">
    <location>
        <begin position="10"/>
        <end position="173"/>
    </location>
</feature>
<dbReference type="PANTHER" id="PTHR42760">
    <property type="entry name" value="SHORT-CHAIN DEHYDROGENASES/REDUCTASES FAMILY MEMBER"/>
    <property type="match status" value="1"/>
</dbReference>
<gene>
    <name evidence="4" type="ORF">SAMN05216561_1108</name>
</gene>
<evidence type="ECO:0000256" key="1">
    <source>
        <dbReference type="ARBA" id="ARBA00006484"/>
    </source>
</evidence>
<dbReference type="PRINTS" id="PR00081">
    <property type="entry name" value="GDHRDH"/>
</dbReference>
<evidence type="ECO:0000313" key="5">
    <source>
        <dbReference type="Proteomes" id="UP000198649"/>
    </source>
</evidence>
<dbReference type="CDD" id="cd05233">
    <property type="entry name" value="SDR_c"/>
    <property type="match status" value="1"/>
</dbReference>
<evidence type="ECO:0000313" key="4">
    <source>
        <dbReference type="EMBL" id="SFI55106.1"/>
    </source>
</evidence>
<name>A0A1I3J4T7_9ACTN</name>
<comment type="similarity">
    <text evidence="1">Belongs to the short-chain dehydrogenases/reductases (SDR) family.</text>
</comment>
<dbReference type="SUPFAM" id="SSF51735">
    <property type="entry name" value="NAD(P)-binding Rossmann-fold domains"/>
    <property type="match status" value="1"/>
</dbReference>
<dbReference type="GO" id="GO:0030497">
    <property type="term" value="P:fatty acid elongation"/>
    <property type="evidence" value="ECO:0007669"/>
    <property type="project" value="TreeGrafter"/>
</dbReference>
<keyword evidence="2" id="KW-0560">Oxidoreductase</keyword>
<dbReference type="STRING" id="1005945.SAMN05216561_1108"/>
<dbReference type="Proteomes" id="UP000198649">
    <property type="component" value="Unassembled WGS sequence"/>
</dbReference>
<dbReference type="PROSITE" id="PS00061">
    <property type="entry name" value="ADH_SHORT"/>
    <property type="match status" value="1"/>
</dbReference>
<dbReference type="SMART" id="SM00822">
    <property type="entry name" value="PKS_KR"/>
    <property type="match status" value="1"/>
</dbReference>
<dbReference type="PRINTS" id="PR00080">
    <property type="entry name" value="SDRFAMILY"/>
</dbReference>